<sequence length="317" mass="33815">MDEDLLARIVVRLRERYVLPEAGRQAADAVVRALDEGAFVGRSGTALAAAVTEVLQTASSDRHLQLRYSGAPRDPAVGNEWDDPEVLAAYWAEQDHHNQGIHRAERLAGNVGLLVIESLDEPEGTGPVIDGALAFLSRCAALVLDVRVSNGGAPTGVAYLVSHFVEPPTRKLLDVVDREGQVVMQTWTQTHLSAPRMARQPLFVLTSGRTPSGTEELAYDLQAMGRAVVVGETTVGAANPVESVVVDPHFLLRLPTQRVVNADTGGNWEATGVVPDVACAAAEALGVAHRLAAERLLASGAEVPDAVRRELEALVRT</sequence>
<dbReference type="GO" id="GO:0008236">
    <property type="term" value="F:serine-type peptidase activity"/>
    <property type="evidence" value="ECO:0007669"/>
    <property type="project" value="InterPro"/>
</dbReference>
<dbReference type="Gene3D" id="3.30.750.44">
    <property type="match status" value="1"/>
</dbReference>
<dbReference type="InterPro" id="IPR005151">
    <property type="entry name" value="Tail-specific_protease"/>
</dbReference>
<dbReference type="Pfam" id="PF03572">
    <property type="entry name" value="Peptidase_S41"/>
    <property type="match status" value="1"/>
</dbReference>
<organism evidence="2">
    <name type="scientific">uncultured Nocardioides sp</name>
    <dbReference type="NCBI Taxonomy" id="198441"/>
    <lineage>
        <taxon>Bacteria</taxon>
        <taxon>Bacillati</taxon>
        <taxon>Actinomycetota</taxon>
        <taxon>Actinomycetes</taxon>
        <taxon>Propionibacteriales</taxon>
        <taxon>Nocardioidaceae</taxon>
        <taxon>Nocardioides</taxon>
        <taxon>environmental samples</taxon>
    </lineage>
</organism>
<dbReference type="GO" id="GO:0006508">
    <property type="term" value="P:proteolysis"/>
    <property type="evidence" value="ECO:0007669"/>
    <property type="project" value="InterPro"/>
</dbReference>
<evidence type="ECO:0000259" key="1">
    <source>
        <dbReference type="SMART" id="SM00245"/>
    </source>
</evidence>
<protein>
    <recommendedName>
        <fullName evidence="1">Tail specific protease domain-containing protein</fullName>
    </recommendedName>
</protein>
<reference evidence="2" key="1">
    <citation type="submission" date="2020-02" db="EMBL/GenBank/DDBJ databases">
        <authorList>
            <person name="Meier V. D."/>
        </authorList>
    </citation>
    <scope>NUCLEOTIDE SEQUENCE</scope>
    <source>
        <strain evidence="2">AVDCRST_MAG32</strain>
    </source>
</reference>
<dbReference type="CDD" id="cd07563">
    <property type="entry name" value="Peptidase_S41_IRBP"/>
    <property type="match status" value="1"/>
</dbReference>
<dbReference type="SUPFAM" id="SSF52096">
    <property type="entry name" value="ClpP/crotonase"/>
    <property type="match status" value="1"/>
</dbReference>
<gene>
    <name evidence="2" type="ORF">AVDCRST_MAG32-792</name>
</gene>
<accession>A0A6J4MXW6</accession>
<name>A0A6J4MXW6_9ACTN</name>
<dbReference type="PANTHER" id="PTHR11261">
    <property type="entry name" value="INTERPHOTORECEPTOR RETINOID-BINDING PROTEIN"/>
    <property type="match status" value="1"/>
</dbReference>
<dbReference type="EMBL" id="CADCUM010000034">
    <property type="protein sequence ID" value="CAA9372107.1"/>
    <property type="molecule type" value="Genomic_DNA"/>
</dbReference>
<proteinExistence type="predicted"/>
<dbReference type="SMART" id="SM00245">
    <property type="entry name" value="TSPc"/>
    <property type="match status" value="1"/>
</dbReference>
<evidence type="ECO:0000313" key="2">
    <source>
        <dbReference type="EMBL" id="CAA9372107.1"/>
    </source>
</evidence>
<dbReference type="InterPro" id="IPR029045">
    <property type="entry name" value="ClpP/crotonase-like_dom_sf"/>
</dbReference>
<dbReference type="Gene3D" id="3.90.226.10">
    <property type="entry name" value="2-enoyl-CoA Hydratase, Chain A, domain 1"/>
    <property type="match status" value="1"/>
</dbReference>
<dbReference type="PANTHER" id="PTHR11261:SF3">
    <property type="entry name" value="RETINOL-BINDING PROTEIN 3"/>
    <property type="match status" value="1"/>
</dbReference>
<feature type="domain" description="Tail specific protease" evidence="1">
    <location>
        <begin position="83"/>
        <end position="280"/>
    </location>
</feature>
<dbReference type="AlphaFoldDB" id="A0A6J4MXW6"/>